<dbReference type="AlphaFoldDB" id="A0AAU2HBJ6"/>
<organism evidence="2">
    <name type="scientific">Streptomyces sp. NBC_00060</name>
    <dbReference type="NCBI Taxonomy" id="2975636"/>
    <lineage>
        <taxon>Bacteria</taxon>
        <taxon>Bacillati</taxon>
        <taxon>Actinomycetota</taxon>
        <taxon>Actinomycetes</taxon>
        <taxon>Kitasatosporales</taxon>
        <taxon>Streptomycetaceae</taxon>
        <taxon>Streptomyces</taxon>
    </lineage>
</organism>
<sequence length="143" mass="15090">MSIGTGRIETSSAGGSTRARTLTLWAGRSAVSIGGLHTALFAVESRSEWAGWLSGELRGADPDTHAETVRLFWALPGGFAVPLILLGLLLSRMARTGQEVPRYVGWVLAGWVVLAGWILGPSGFPLGLVPAVLLILASRGRRS</sequence>
<evidence type="ECO:0000256" key="1">
    <source>
        <dbReference type="SAM" id="Phobius"/>
    </source>
</evidence>
<accession>A0AAU2HBJ6</accession>
<keyword evidence="1" id="KW-1133">Transmembrane helix</keyword>
<protein>
    <submittedName>
        <fullName evidence="2">DUF6463 family protein</fullName>
    </submittedName>
</protein>
<dbReference type="EMBL" id="CP108253">
    <property type="protein sequence ID" value="WTU44801.1"/>
    <property type="molecule type" value="Genomic_DNA"/>
</dbReference>
<proteinExistence type="predicted"/>
<evidence type="ECO:0000313" key="2">
    <source>
        <dbReference type="EMBL" id="WTU44801.1"/>
    </source>
</evidence>
<keyword evidence="1" id="KW-0812">Transmembrane</keyword>
<name>A0AAU2HBJ6_9ACTN</name>
<feature type="transmembrane region" description="Helical" evidence="1">
    <location>
        <begin position="71"/>
        <end position="91"/>
    </location>
</feature>
<dbReference type="Pfam" id="PF20064">
    <property type="entry name" value="DUF6463"/>
    <property type="match status" value="1"/>
</dbReference>
<keyword evidence="1" id="KW-0472">Membrane</keyword>
<feature type="transmembrane region" description="Helical" evidence="1">
    <location>
        <begin position="103"/>
        <end position="136"/>
    </location>
</feature>
<dbReference type="InterPro" id="IPR045590">
    <property type="entry name" value="DUF6463"/>
</dbReference>
<gene>
    <name evidence="2" type="ORF">OHV25_37040</name>
</gene>
<reference evidence="2" key="1">
    <citation type="submission" date="2022-10" db="EMBL/GenBank/DDBJ databases">
        <title>The complete genomes of actinobacterial strains from the NBC collection.</title>
        <authorList>
            <person name="Joergensen T.S."/>
            <person name="Alvarez Arevalo M."/>
            <person name="Sterndorff E.B."/>
            <person name="Faurdal D."/>
            <person name="Vuksanovic O."/>
            <person name="Mourched A.-S."/>
            <person name="Charusanti P."/>
            <person name="Shaw S."/>
            <person name="Blin K."/>
            <person name="Weber T."/>
        </authorList>
    </citation>
    <scope>NUCLEOTIDE SEQUENCE</scope>
    <source>
        <strain evidence="2">NBC_00060</strain>
    </source>
</reference>